<accession>A0A1H2FBU4</accession>
<dbReference type="AlphaFoldDB" id="A0A1H2FBU4"/>
<keyword evidence="2" id="KW-1185">Reference proteome</keyword>
<sequence length="213" mass="23611">MNIAALRAHIDSALQHEALHHALTRDIEARLDELHRAIRLPGEEPAATLLRFVHVYVGEVPDLLEAAASVADQAGLDAQVRPLLRLAEAFFLSPPALLDGHHGLEAILDEAYLAHRLVEEVNDRYILHFGQPLIPLDTTAANLVAHALIGDAFANRLDAAVQQACEVLLEARIFASDSAQRYREQLASPTLEAAWQRWPCLSRRLGVELRFTH</sequence>
<dbReference type="EMBL" id="LT629780">
    <property type="protein sequence ID" value="SDU04817.1"/>
    <property type="molecule type" value="Genomic_DNA"/>
</dbReference>
<dbReference type="RefSeq" id="WP_090212784.1">
    <property type="nucleotide sequence ID" value="NZ_LT629780.1"/>
</dbReference>
<dbReference type="OrthoDB" id="5731249at2"/>
<evidence type="ECO:0000313" key="2">
    <source>
        <dbReference type="Proteomes" id="UP000243063"/>
    </source>
</evidence>
<proteinExistence type="predicted"/>
<gene>
    <name evidence="1" type="ORF">SAMN05216580_1133</name>
</gene>
<reference evidence="2" key="1">
    <citation type="submission" date="2016-10" db="EMBL/GenBank/DDBJ databases">
        <authorList>
            <person name="Varghese N."/>
            <person name="Submissions S."/>
        </authorList>
    </citation>
    <scope>NUCLEOTIDE SEQUENCE [LARGE SCALE GENOMIC DNA]</scope>
    <source>
        <strain evidence="2">CCTCC 2012022</strain>
    </source>
</reference>
<organism evidence="1 2">
    <name type="scientific">Geopseudomonas guangdongensis</name>
    <dbReference type="NCBI Taxonomy" id="1245526"/>
    <lineage>
        <taxon>Bacteria</taxon>
        <taxon>Pseudomonadati</taxon>
        <taxon>Pseudomonadota</taxon>
        <taxon>Gammaproteobacteria</taxon>
        <taxon>Pseudomonadales</taxon>
        <taxon>Pseudomonadaceae</taxon>
        <taxon>Geopseudomonas</taxon>
    </lineage>
</organism>
<protein>
    <submittedName>
        <fullName evidence="1">Uncharacterized protein</fullName>
    </submittedName>
</protein>
<evidence type="ECO:0000313" key="1">
    <source>
        <dbReference type="EMBL" id="SDU04817.1"/>
    </source>
</evidence>
<dbReference type="STRING" id="1245526.SAMN05216580_1133"/>
<name>A0A1H2FBU4_9GAMM</name>
<dbReference type="Proteomes" id="UP000243063">
    <property type="component" value="Chromosome I"/>
</dbReference>